<dbReference type="GO" id="GO:0005524">
    <property type="term" value="F:ATP binding"/>
    <property type="evidence" value="ECO:0007669"/>
    <property type="project" value="UniProtKB-KW"/>
</dbReference>
<dbReference type="Gene3D" id="2.40.50.100">
    <property type="match status" value="1"/>
</dbReference>
<dbReference type="GO" id="GO:0022857">
    <property type="term" value="F:transmembrane transporter activity"/>
    <property type="evidence" value="ECO:0007669"/>
    <property type="project" value="InterPro"/>
</dbReference>
<evidence type="ECO:0000256" key="1">
    <source>
        <dbReference type="ARBA" id="ARBA00022448"/>
    </source>
</evidence>
<keyword evidence="7" id="KW-1185">Reference proteome</keyword>
<dbReference type="SMART" id="SM00382">
    <property type="entry name" value="AAA"/>
    <property type="match status" value="1"/>
</dbReference>
<dbReference type="InterPro" id="IPR003439">
    <property type="entry name" value="ABC_transporter-like_ATP-bd"/>
</dbReference>
<dbReference type="Proteomes" id="UP000069443">
    <property type="component" value="Unassembled WGS sequence"/>
</dbReference>
<dbReference type="FunFam" id="3.40.50.300:FF:000133">
    <property type="entry name" value="Spermidine/putrescine import ATP-binding protein PotA"/>
    <property type="match status" value="1"/>
</dbReference>
<dbReference type="GO" id="GO:0016887">
    <property type="term" value="F:ATP hydrolysis activity"/>
    <property type="evidence" value="ECO:0007669"/>
    <property type="project" value="InterPro"/>
</dbReference>
<dbReference type="AlphaFoldDB" id="A0A100WHD1"/>
<dbReference type="InterPro" id="IPR017871">
    <property type="entry name" value="ABC_transporter-like_CS"/>
</dbReference>
<dbReference type="Pfam" id="PF08402">
    <property type="entry name" value="TOBE_2"/>
    <property type="match status" value="1"/>
</dbReference>
<dbReference type="EMBL" id="BCSY01000081">
    <property type="protein sequence ID" value="GAS98316.1"/>
    <property type="molecule type" value="Genomic_DNA"/>
</dbReference>
<name>A0A100WHD1_MYCCR</name>
<dbReference type="PROSITE" id="PS50893">
    <property type="entry name" value="ABC_TRANSPORTER_2"/>
    <property type="match status" value="1"/>
</dbReference>
<feature type="domain" description="ABC transporter" evidence="5">
    <location>
        <begin position="28"/>
        <end position="258"/>
    </location>
</feature>
<protein>
    <submittedName>
        <fullName evidence="6">Spermidine/putrescine ABC transporter ATP-binding subunit</fullName>
    </submittedName>
</protein>
<feature type="compositionally biased region" description="Polar residues" evidence="4">
    <location>
        <begin position="1"/>
        <end position="21"/>
    </location>
</feature>
<dbReference type="InterPro" id="IPR027417">
    <property type="entry name" value="P-loop_NTPase"/>
</dbReference>
<dbReference type="GO" id="GO:0043190">
    <property type="term" value="C:ATP-binding cassette (ABC) transporter complex"/>
    <property type="evidence" value="ECO:0007669"/>
    <property type="project" value="InterPro"/>
</dbReference>
<organism evidence="6 7">
    <name type="scientific">Mycolicibacterium canariasense</name>
    <name type="common">Mycobacterium canariasense</name>
    <dbReference type="NCBI Taxonomy" id="228230"/>
    <lineage>
        <taxon>Bacteria</taxon>
        <taxon>Bacillati</taxon>
        <taxon>Actinomycetota</taxon>
        <taxon>Actinomycetes</taxon>
        <taxon>Mycobacteriales</taxon>
        <taxon>Mycobacteriaceae</taxon>
        <taxon>Mycolicibacterium</taxon>
    </lineage>
</organism>
<dbReference type="InterPro" id="IPR050093">
    <property type="entry name" value="ABC_SmlMolc_Importer"/>
</dbReference>
<dbReference type="STRING" id="228230.RMCC_5281"/>
<gene>
    <name evidence="6" type="ORF">RMCC_5281</name>
</gene>
<keyword evidence="1" id="KW-0813">Transport</keyword>
<dbReference type="SUPFAM" id="SSF52540">
    <property type="entry name" value="P-loop containing nucleoside triphosphate hydrolases"/>
    <property type="match status" value="1"/>
</dbReference>
<sequence length="390" mass="41799">MRTSQASPSVLTTRQSSSAAGQSDGVDVRLSGVTKRYGAAVAVDNLDLDIEHGEFLSLLGPSGCGKTTTLKLIAGFEHPSEGRILIGGRPAEGLPPHKRDVNTVFQHYALFPHLSVLDNVAYGLKQRGVKKAARRHQAAEALELVGLGDRARGRPADLSGGQQQRVALARALVLRPRVLLLDEPLGALDLKLREHMQIELKRIHAEVGLTFVFVTHDQGEALSMSDRIAVMNDGRIEQLATPQQVYDAPKSRFVASFIGDMNQLRADLHGGTASLLDGALHAPIASTVDTPGVGQRDVLIGVRPADVSVRGIDEAEAHGRIETAMLTGHKVQLVIALRDGQRVVAQQDRYRAATDTAHLRAGEHVVLDLAPNSVLLLGAADSDLKEKPDA</sequence>
<keyword evidence="3 6" id="KW-0067">ATP-binding</keyword>
<evidence type="ECO:0000313" key="7">
    <source>
        <dbReference type="Proteomes" id="UP000069443"/>
    </source>
</evidence>
<comment type="caution">
    <text evidence="6">The sequence shown here is derived from an EMBL/GenBank/DDBJ whole genome shotgun (WGS) entry which is preliminary data.</text>
</comment>
<reference evidence="7" key="2">
    <citation type="submission" date="2016-02" db="EMBL/GenBank/DDBJ databases">
        <title>Draft genome sequence of five rapidly growing Mycobacterium species.</title>
        <authorList>
            <person name="Katahira K."/>
            <person name="Gotou Y."/>
            <person name="Iida K."/>
            <person name="Ogura Y."/>
            <person name="Hayashi T."/>
        </authorList>
    </citation>
    <scope>NUCLEOTIDE SEQUENCE [LARGE SCALE GENOMIC DNA]</scope>
    <source>
        <strain evidence="7">JCM15298</strain>
    </source>
</reference>
<accession>A0A100WHD1</accession>
<dbReference type="Pfam" id="PF00005">
    <property type="entry name" value="ABC_tran"/>
    <property type="match status" value="1"/>
</dbReference>
<dbReference type="Gene3D" id="3.40.50.300">
    <property type="entry name" value="P-loop containing nucleotide triphosphate hydrolases"/>
    <property type="match status" value="1"/>
</dbReference>
<evidence type="ECO:0000256" key="2">
    <source>
        <dbReference type="ARBA" id="ARBA00022741"/>
    </source>
</evidence>
<feature type="region of interest" description="Disordered" evidence="4">
    <location>
        <begin position="1"/>
        <end position="25"/>
    </location>
</feature>
<evidence type="ECO:0000256" key="4">
    <source>
        <dbReference type="SAM" id="MobiDB-lite"/>
    </source>
</evidence>
<dbReference type="InterPro" id="IPR008995">
    <property type="entry name" value="Mo/tungstate-bd_C_term_dom"/>
</dbReference>
<evidence type="ECO:0000259" key="5">
    <source>
        <dbReference type="PROSITE" id="PS50893"/>
    </source>
</evidence>
<dbReference type="PROSITE" id="PS00211">
    <property type="entry name" value="ABC_TRANSPORTER_1"/>
    <property type="match status" value="1"/>
</dbReference>
<reference evidence="7" key="1">
    <citation type="journal article" date="2016" name="Genome Announc.">
        <title>Draft Genome Sequences of Five Rapidly Growing Mycobacterium Species, M. thermoresistibile, M. fortuitum subsp. acetamidolyticum, M. canariasense, M. brisbanense, and M. novocastrense.</title>
        <authorList>
            <person name="Katahira K."/>
            <person name="Ogura Y."/>
            <person name="Gotoh Y."/>
            <person name="Hayashi T."/>
        </authorList>
    </citation>
    <scope>NUCLEOTIDE SEQUENCE [LARGE SCALE GENOMIC DNA]</scope>
    <source>
        <strain evidence="7">JCM15298</strain>
    </source>
</reference>
<dbReference type="InterPro" id="IPR003593">
    <property type="entry name" value="AAA+_ATPase"/>
</dbReference>
<proteinExistence type="predicted"/>
<dbReference type="PANTHER" id="PTHR42781:SF4">
    <property type="entry name" value="SPERMIDINE_PUTRESCINE IMPORT ATP-BINDING PROTEIN POTA"/>
    <property type="match status" value="1"/>
</dbReference>
<dbReference type="PANTHER" id="PTHR42781">
    <property type="entry name" value="SPERMIDINE/PUTRESCINE IMPORT ATP-BINDING PROTEIN POTA"/>
    <property type="match status" value="1"/>
</dbReference>
<dbReference type="SUPFAM" id="SSF50331">
    <property type="entry name" value="MOP-like"/>
    <property type="match status" value="1"/>
</dbReference>
<evidence type="ECO:0000256" key="3">
    <source>
        <dbReference type="ARBA" id="ARBA00022840"/>
    </source>
</evidence>
<dbReference type="InterPro" id="IPR013611">
    <property type="entry name" value="Transp-assoc_OB_typ2"/>
</dbReference>
<evidence type="ECO:0000313" key="6">
    <source>
        <dbReference type="EMBL" id="GAS98316.1"/>
    </source>
</evidence>
<dbReference type="RefSeq" id="WP_109762546.1">
    <property type="nucleotide sequence ID" value="NZ_BCSY01000081.1"/>
</dbReference>
<keyword evidence="2" id="KW-0547">Nucleotide-binding</keyword>